<name>E9HFP6_DAPPU</name>
<organism evidence="2 3">
    <name type="scientific">Daphnia pulex</name>
    <name type="common">Water flea</name>
    <dbReference type="NCBI Taxonomy" id="6669"/>
    <lineage>
        <taxon>Eukaryota</taxon>
        <taxon>Metazoa</taxon>
        <taxon>Ecdysozoa</taxon>
        <taxon>Arthropoda</taxon>
        <taxon>Crustacea</taxon>
        <taxon>Branchiopoda</taxon>
        <taxon>Diplostraca</taxon>
        <taxon>Cladocera</taxon>
        <taxon>Anomopoda</taxon>
        <taxon>Daphniidae</taxon>
        <taxon>Daphnia</taxon>
    </lineage>
</organism>
<keyword evidence="3" id="KW-1185">Reference proteome</keyword>
<dbReference type="Proteomes" id="UP000000305">
    <property type="component" value="Unassembled WGS sequence"/>
</dbReference>
<feature type="region of interest" description="Disordered" evidence="1">
    <location>
        <begin position="161"/>
        <end position="180"/>
    </location>
</feature>
<dbReference type="InParanoid" id="E9HFP6"/>
<protein>
    <submittedName>
        <fullName evidence="2">Uncharacterized protein</fullName>
    </submittedName>
</protein>
<dbReference type="AlphaFoldDB" id="E9HFP6"/>
<evidence type="ECO:0000313" key="3">
    <source>
        <dbReference type="Proteomes" id="UP000000305"/>
    </source>
</evidence>
<dbReference type="HOGENOM" id="CLU_1338752_0_0_1"/>
<proteinExistence type="predicted"/>
<sequence length="205" mass="22291">MILRSHWMHSWLNLYRFTPGFYRTVDEHHNLHLIVSVAEALVLSNRNPTYTFVLLKQFSLVLSNSDAAAAYAEGSGTSNPAVNSRKGASKKDAAVAAVPGTANIAIGRRWPCAIKGFIDSKSSILKFSASKTTTDAESLELASSLAKARPSENKTLLETTPTTTVPFSSGQAPVSTTATKPHSLLPHTEFVEDEFYNFEFVKISG</sequence>
<evidence type="ECO:0000256" key="1">
    <source>
        <dbReference type="SAM" id="MobiDB-lite"/>
    </source>
</evidence>
<feature type="compositionally biased region" description="Polar residues" evidence="1">
    <location>
        <begin position="165"/>
        <end position="180"/>
    </location>
</feature>
<gene>
    <name evidence="2" type="ORF">DAPPUDRAFT_258608</name>
</gene>
<dbReference type="EMBL" id="GL732636">
    <property type="protein sequence ID" value="EFX69463.1"/>
    <property type="molecule type" value="Genomic_DNA"/>
</dbReference>
<evidence type="ECO:0000313" key="2">
    <source>
        <dbReference type="EMBL" id="EFX69463.1"/>
    </source>
</evidence>
<reference evidence="2 3" key="1">
    <citation type="journal article" date="2011" name="Science">
        <title>The ecoresponsive genome of Daphnia pulex.</title>
        <authorList>
            <person name="Colbourne J.K."/>
            <person name="Pfrender M.E."/>
            <person name="Gilbert D."/>
            <person name="Thomas W.K."/>
            <person name="Tucker A."/>
            <person name="Oakley T.H."/>
            <person name="Tokishita S."/>
            <person name="Aerts A."/>
            <person name="Arnold G.J."/>
            <person name="Basu M.K."/>
            <person name="Bauer D.J."/>
            <person name="Caceres C.E."/>
            <person name="Carmel L."/>
            <person name="Casola C."/>
            <person name="Choi J.H."/>
            <person name="Detter J.C."/>
            <person name="Dong Q."/>
            <person name="Dusheyko S."/>
            <person name="Eads B.D."/>
            <person name="Frohlich T."/>
            <person name="Geiler-Samerotte K.A."/>
            <person name="Gerlach D."/>
            <person name="Hatcher P."/>
            <person name="Jogdeo S."/>
            <person name="Krijgsveld J."/>
            <person name="Kriventseva E.V."/>
            <person name="Kultz D."/>
            <person name="Laforsch C."/>
            <person name="Lindquist E."/>
            <person name="Lopez J."/>
            <person name="Manak J.R."/>
            <person name="Muller J."/>
            <person name="Pangilinan J."/>
            <person name="Patwardhan R.P."/>
            <person name="Pitluck S."/>
            <person name="Pritham E.J."/>
            <person name="Rechtsteiner A."/>
            <person name="Rho M."/>
            <person name="Rogozin I.B."/>
            <person name="Sakarya O."/>
            <person name="Salamov A."/>
            <person name="Schaack S."/>
            <person name="Shapiro H."/>
            <person name="Shiga Y."/>
            <person name="Skalitzky C."/>
            <person name="Smith Z."/>
            <person name="Souvorov A."/>
            <person name="Sung W."/>
            <person name="Tang Z."/>
            <person name="Tsuchiya D."/>
            <person name="Tu H."/>
            <person name="Vos H."/>
            <person name="Wang M."/>
            <person name="Wolf Y.I."/>
            <person name="Yamagata H."/>
            <person name="Yamada T."/>
            <person name="Ye Y."/>
            <person name="Shaw J.R."/>
            <person name="Andrews J."/>
            <person name="Crease T.J."/>
            <person name="Tang H."/>
            <person name="Lucas S.M."/>
            <person name="Robertson H.M."/>
            <person name="Bork P."/>
            <person name="Koonin E.V."/>
            <person name="Zdobnov E.M."/>
            <person name="Grigoriev I.V."/>
            <person name="Lynch M."/>
            <person name="Boore J.L."/>
        </authorList>
    </citation>
    <scope>NUCLEOTIDE SEQUENCE [LARGE SCALE GENOMIC DNA]</scope>
</reference>
<dbReference type="KEGG" id="dpx:DAPPUDRAFT_258608"/>
<accession>E9HFP6</accession>